<evidence type="ECO:0000256" key="1">
    <source>
        <dbReference type="SAM" id="MobiDB-lite"/>
    </source>
</evidence>
<feature type="compositionally biased region" description="Basic residues" evidence="1">
    <location>
        <begin position="74"/>
        <end position="84"/>
    </location>
</feature>
<feature type="region of interest" description="Disordered" evidence="1">
    <location>
        <begin position="72"/>
        <end position="91"/>
    </location>
</feature>
<dbReference type="AlphaFoldDB" id="A0A8X6NH17"/>
<evidence type="ECO:0000313" key="3">
    <source>
        <dbReference type="Proteomes" id="UP000887013"/>
    </source>
</evidence>
<proteinExistence type="predicted"/>
<dbReference type="OrthoDB" id="8123891at2759"/>
<reference evidence="2" key="1">
    <citation type="submission" date="2020-08" db="EMBL/GenBank/DDBJ databases">
        <title>Multicomponent nature underlies the extraordinary mechanical properties of spider dragline silk.</title>
        <authorList>
            <person name="Kono N."/>
            <person name="Nakamura H."/>
            <person name="Mori M."/>
            <person name="Yoshida Y."/>
            <person name="Ohtoshi R."/>
            <person name="Malay A.D."/>
            <person name="Moran D.A.P."/>
            <person name="Tomita M."/>
            <person name="Numata K."/>
            <person name="Arakawa K."/>
        </authorList>
    </citation>
    <scope>NUCLEOTIDE SEQUENCE</scope>
</reference>
<comment type="caution">
    <text evidence="2">The sequence shown here is derived from an EMBL/GenBank/DDBJ whole genome shotgun (WGS) entry which is preliminary data.</text>
</comment>
<dbReference type="EMBL" id="BMAW01104176">
    <property type="protein sequence ID" value="GFT12925.1"/>
    <property type="molecule type" value="Genomic_DNA"/>
</dbReference>
<organism evidence="2 3">
    <name type="scientific">Nephila pilipes</name>
    <name type="common">Giant wood spider</name>
    <name type="synonym">Nephila maculata</name>
    <dbReference type="NCBI Taxonomy" id="299642"/>
    <lineage>
        <taxon>Eukaryota</taxon>
        <taxon>Metazoa</taxon>
        <taxon>Ecdysozoa</taxon>
        <taxon>Arthropoda</taxon>
        <taxon>Chelicerata</taxon>
        <taxon>Arachnida</taxon>
        <taxon>Araneae</taxon>
        <taxon>Araneomorphae</taxon>
        <taxon>Entelegynae</taxon>
        <taxon>Araneoidea</taxon>
        <taxon>Nephilidae</taxon>
        <taxon>Nephila</taxon>
    </lineage>
</organism>
<sequence length="108" mass="12050">MQLTSFLGRLWRCQGFFHSSEVCYFPIKGVKCASSHRAKDCPFDFDSPLKYSKCGGDLVANWGHCPCFPEGKKSRLSTKPKSKNKSPPIPQLITKLKPDHSGLFAVTT</sequence>
<gene>
    <name evidence="2" type="ORF">NPIL_519381</name>
</gene>
<dbReference type="Proteomes" id="UP000887013">
    <property type="component" value="Unassembled WGS sequence"/>
</dbReference>
<protein>
    <submittedName>
        <fullName evidence="2">Uncharacterized protein</fullName>
    </submittedName>
</protein>
<evidence type="ECO:0000313" key="2">
    <source>
        <dbReference type="EMBL" id="GFT12925.1"/>
    </source>
</evidence>
<keyword evidence="3" id="KW-1185">Reference proteome</keyword>
<name>A0A8X6NH17_NEPPI</name>
<accession>A0A8X6NH17</accession>